<proteinExistence type="predicted"/>
<feature type="region of interest" description="Disordered" evidence="1">
    <location>
        <begin position="1"/>
        <end position="29"/>
    </location>
</feature>
<keyword evidence="3" id="KW-1185">Reference proteome</keyword>
<reference evidence="2 3" key="1">
    <citation type="submission" date="2014-07" db="EMBL/GenBank/DDBJ databases">
        <title>Biosystematic studies on Modestobacter strains isolated from extreme hyper-arid desert soil and from historic building.</title>
        <authorList>
            <person name="Bukarasam K."/>
            <person name="Bull A."/>
            <person name="Girard G."/>
            <person name="van Wezel G."/>
            <person name="Goodfellow M."/>
        </authorList>
    </citation>
    <scope>NUCLEOTIDE SEQUENCE [LARGE SCALE GENOMIC DNA]</scope>
    <source>
        <strain evidence="2 3">KNN45-2b</strain>
    </source>
</reference>
<organism evidence="2 3">
    <name type="scientific">Modestobacter caceresii</name>
    <dbReference type="NCBI Taxonomy" id="1522368"/>
    <lineage>
        <taxon>Bacteria</taxon>
        <taxon>Bacillati</taxon>
        <taxon>Actinomycetota</taxon>
        <taxon>Actinomycetes</taxon>
        <taxon>Geodermatophilales</taxon>
        <taxon>Geodermatophilaceae</taxon>
        <taxon>Modestobacter</taxon>
    </lineage>
</organism>
<accession>A0A098Y1N6</accession>
<dbReference type="EMBL" id="JPMX01000139">
    <property type="protein sequence ID" value="KGH43236.1"/>
    <property type="molecule type" value="Genomic_DNA"/>
</dbReference>
<evidence type="ECO:0000313" key="2">
    <source>
        <dbReference type="EMBL" id="KGH43236.1"/>
    </source>
</evidence>
<comment type="caution">
    <text evidence="2">The sequence shown here is derived from an EMBL/GenBank/DDBJ whole genome shotgun (WGS) entry which is preliminary data.</text>
</comment>
<name>A0A098Y1N6_9ACTN</name>
<protein>
    <submittedName>
        <fullName evidence="2">Uncharacterized protein</fullName>
    </submittedName>
</protein>
<dbReference type="Proteomes" id="UP000029713">
    <property type="component" value="Unassembled WGS sequence"/>
</dbReference>
<sequence length="70" mass="7732">MMTHQRRRAQPPSLPPSPDADTLNTWSTPHGQGVLAGCPTCASLSHHRLDYTDRAVRRGRCGHHYVVSVS</sequence>
<dbReference type="AlphaFoldDB" id="A0A098Y1N6"/>
<gene>
    <name evidence="2" type="ORF">IN07_24185</name>
</gene>
<evidence type="ECO:0000313" key="3">
    <source>
        <dbReference type="Proteomes" id="UP000029713"/>
    </source>
</evidence>
<evidence type="ECO:0000256" key="1">
    <source>
        <dbReference type="SAM" id="MobiDB-lite"/>
    </source>
</evidence>